<dbReference type="InterPro" id="IPR047690">
    <property type="entry name" value="IPExxxVDY_fam"/>
</dbReference>
<evidence type="ECO:0000313" key="1">
    <source>
        <dbReference type="EMBL" id="OUS15460.1"/>
    </source>
</evidence>
<dbReference type="NCBIfam" id="NF033205">
    <property type="entry name" value="IPExxxVDY"/>
    <property type="match status" value="1"/>
</dbReference>
<evidence type="ECO:0000313" key="2">
    <source>
        <dbReference type="Proteomes" id="UP000196102"/>
    </source>
</evidence>
<evidence type="ECO:0008006" key="3">
    <source>
        <dbReference type="Google" id="ProtNLM"/>
    </source>
</evidence>
<gene>
    <name evidence="1" type="ORF">A9Q93_06870</name>
</gene>
<sequence length="162" mass="19060">MAIHKLADWELEDEPYILIAIHSTLEPYRMAYLLNKHLLKSFSRCTKDQDIVEPAYTANYPVYKYFDQEQNAPLYLIPNKYWGTATHQPITSSLFDNNESIKVKTVLIKEYGTVDFLLKIEKEEDVFPLKKMINSIGEIPQVISVYQIDTFKIKQQDYLIFE</sequence>
<dbReference type="Proteomes" id="UP000196102">
    <property type="component" value="Unassembled WGS sequence"/>
</dbReference>
<reference evidence="2" key="1">
    <citation type="journal article" date="2017" name="Proc. Natl. Acad. Sci. U.S.A.">
        <title>Simulation of Deepwater Horizon oil plume reveals substrate specialization within a complex community of hydrocarbon-degraders.</title>
        <authorList>
            <person name="Hu P."/>
            <person name="Dubinsky E.A."/>
            <person name="Probst A.J."/>
            <person name="Wang J."/>
            <person name="Sieber C.M.K."/>
            <person name="Tom L.M."/>
            <person name="Gardinali P."/>
            <person name="Banfield J.F."/>
            <person name="Atlas R.M."/>
            <person name="Andersen G.L."/>
        </authorList>
    </citation>
    <scope>NUCLEOTIDE SEQUENCE [LARGE SCALE GENOMIC DNA]</scope>
</reference>
<dbReference type="AlphaFoldDB" id="A0A1Z8AYQ9"/>
<accession>A0A1Z8AYQ9</accession>
<protein>
    <recommendedName>
        <fullName evidence="3">IPExxxVDY family protein</fullName>
    </recommendedName>
</protein>
<name>A0A1Z8AYQ9_9FLAO</name>
<proteinExistence type="predicted"/>
<comment type="caution">
    <text evidence="1">The sequence shown here is derived from an EMBL/GenBank/DDBJ whole genome shotgun (WGS) entry which is preliminary data.</text>
</comment>
<organism evidence="1 2">
    <name type="scientific">Nonlabens dokdonensis</name>
    <dbReference type="NCBI Taxonomy" id="328515"/>
    <lineage>
        <taxon>Bacteria</taxon>
        <taxon>Pseudomonadati</taxon>
        <taxon>Bacteroidota</taxon>
        <taxon>Flavobacteriia</taxon>
        <taxon>Flavobacteriales</taxon>
        <taxon>Flavobacteriaceae</taxon>
        <taxon>Nonlabens</taxon>
    </lineage>
</organism>
<dbReference type="EMBL" id="MAAX01000108">
    <property type="protein sequence ID" value="OUS15460.1"/>
    <property type="molecule type" value="Genomic_DNA"/>
</dbReference>
<dbReference type="RefSeq" id="WP_303686667.1">
    <property type="nucleotide sequence ID" value="NZ_CAJXYO010000001.1"/>
</dbReference>